<dbReference type="OrthoDB" id="269227at2759"/>
<evidence type="ECO:0000256" key="1">
    <source>
        <dbReference type="ARBA" id="ARBA00001974"/>
    </source>
</evidence>
<dbReference type="PROSITE" id="PS00624">
    <property type="entry name" value="GMC_OXRED_2"/>
    <property type="match status" value="1"/>
</dbReference>
<dbReference type="EMBL" id="KN833688">
    <property type="protein sequence ID" value="KIK29755.1"/>
    <property type="molecule type" value="Genomic_DNA"/>
</dbReference>
<dbReference type="InterPro" id="IPR012132">
    <property type="entry name" value="GMC_OxRdtase"/>
</dbReference>
<dbReference type="HOGENOM" id="CLU_002865_7_2_1"/>
<comment type="similarity">
    <text evidence="2">Belongs to the GMC oxidoreductase family.</text>
</comment>
<feature type="domain" description="Glucose-methanol-choline oxidoreductase N-terminal" evidence="5">
    <location>
        <begin position="284"/>
        <end position="298"/>
    </location>
</feature>
<evidence type="ECO:0000313" key="7">
    <source>
        <dbReference type="Proteomes" id="UP000054018"/>
    </source>
</evidence>
<dbReference type="SUPFAM" id="SSF51905">
    <property type="entry name" value="FAD/NAD(P)-binding domain"/>
    <property type="match status" value="1"/>
</dbReference>
<dbReference type="STRING" id="765257.A0A0C9YX94"/>
<dbReference type="Proteomes" id="UP000054018">
    <property type="component" value="Unassembled WGS sequence"/>
</dbReference>
<dbReference type="Gene3D" id="3.50.50.60">
    <property type="entry name" value="FAD/NAD(P)-binding domain"/>
    <property type="match status" value="1"/>
</dbReference>
<accession>A0A0C9YX94</accession>
<dbReference type="InterPro" id="IPR000172">
    <property type="entry name" value="GMC_OxRdtase_N"/>
</dbReference>
<protein>
    <submittedName>
        <fullName evidence="6">GMC oxidoreductase</fullName>
    </submittedName>
</protein>
<name>A0A0C9YX94_9AGAM</name>
<evidence type="ECO:0000259" key="5">
    <source>
        <dbReference type="PROSITE" id="PS00624"/>
    </source>
</evidence>
<evidence type="ECO:0000256" key="2">
    <source>
        <dbReference type="ARBA" id="ARBA00010790"/>
    </source>
</evidence>
<evidence type="ECO:0000313" key="6">
    <source>
        <dbReference type="EMBL" id="KIK29755.1"/>
    </source>
</evidence>
<feature type="binding site" evidence="4">
    <location>
        <begin position="563"/>
        <end position="564"/>
    </location>
    <ligand>
        <name>FAD</name>
        <dbReference type="ChEBI" id="CHEBI:57692"/>
    </ligand>
</feature>
<dbReference type="PANTHER" id="PTHR11552:SF219">
    <property type="entry name" value="GLUCOSE-METHANOL-CHOLINE OXIDOREDUCTASE N-TERMINAL DOMAIN-CONTAINING PROTEIN"/>
    <property type="match status" value="1"/>
</dbReference>
<keyword evidence="7" id="KW-1185">Reference proteome</keyword>
<sequence length="588" mass="65376">MWPFTTAARPFIALEDLNVEYDFIVVGGGNAGCVLARRLSEDPSKTVLLVERGDDDDSWYARTPFTTTYQFSDKKHSNVFSSVFEEHIGRSVTCVTGLGLGGCTRINGCQYTCGVPAEFDAWSRDGRKGWSYAELKPFFKKSETWIGRDRREHHGHSGPLQVSSYGGYYFKCFEVVEKACRLILPRIGDMHSPADPGIGWNKMHYTIDSSGRRSSSYRAYLPVEILTSRKHRLHVCTNALARKLFFSRNDDGSTCVDGVEIQGAKSDDVSLNVRAKCEVILCCGALRTPQLLLLSGIGPRKHLQEMNVDVVLDSPGVGEHLQDHLIVSTGYNCPLFDSLWAMIIRPFVLIRELYNYLVYGSGWFLGTLIELEVFFLSSLVGKDGRVKPISKEREDPFNAENIPDIAVLPCPISNPNTEGADKWTGLFGLNPALLKVTSRGSLRLRSLDPKDAPLCKLNYLSTPEDRVAMRAALRLSAEIARQMCDIGYPLKETLIPKSLEDADLDSFMHGRADSMYHYSSTCRMAPLDDPLPGVVDDDLRVHGTINLRIVDASIFPAVPATHPQALVYAVAEKCSDMIIRGMTGGTKW</sequence>
<dbReference type="PIRSF" id="PIRSF000137">
    <property type="entry name" value="Alcohol_oxidase"/>
    <property type="match status" value="1"/>
</dbReference>
<organism evidence="6 7">
    <name type="scientific">Pisolithus microcarpus 441</name>
    <dbReference type="NCBI Taxonomy" id="765257"/>
    <lineage>
        <taxon>Eukaryota</taxon>
        <taxon>Fungi</taxon>
        <taxon>Dikarya</taxon>
        <taxon>Basidiomycota</taxon>
        <taxon>Agaricomycotina</taxon>
        <taxon>Agaricomycetes</taxon>
        <taxon>Agaricomycetidae</taxon>
        <taxon>Boletales</taxon>
        <taxon>Sclerodermatineae</taxon>
        <taxon>Pisolithaceae</taxon>
        <taxon>Pisolithus</taxon>
    </lineage>
</organism>
<gene>
    <name evidence="6" type="ORF">PISMIDRAFT_440692</name>
</gene>
<dbReference type="GO" id="GO:0050660">
    <property type="term" value="F:flavin adenine dinucleotide binding"/>
    <property type="evidence" value="ECO:0007669"/>
    <property type="project" value="InterPro"/>
</dbReference>
<keyword evidence="4" id="KW-0285">Flavoprotein</keyword>
<proteinExistence type="inferred from homology"/>
<feature type="active site" description="Proton acceptor" evidence="3">
    <location>
        <position position="562"/>
    </location>
</feature>
<comment type="cofactor">
    <cofactor evidence="1 4">
        <name>FAD</name>
        <dbReference type="ChEBI" id="CHEBI:57692"/>
    </cofactor>
</comment>
<dbReference type="InterPro" id="IPR007867">
    <property type="entry name" value="GMC_OxRtase_C"/>
</dbReference>
<dbReference type="GO" id="GO:0016614">
    <property type="term" value="F:oxidoreductase activity, acting on CH-OH group of donors"/>
    <property type="evidence" value="ECO:0007669"/>
    <property type="project" value="InterPro"/>
</dbReference>
<dbReference type="Gene3D" id="3.30.560.10">
    <property type="entry name" value="Glucose Oxidase, domain 3"/>
    <property type="match status" value="1"/>
</dbReference>
<keyword evidence="4" id="KW-0274">FAD</keyword>
<dbReference type="Pfam" id="PF05199">
    <property type="entry name" value="GMC_oxred_C"/>
    <property type="match status" value="1"/>
</dbReference>
<dbReference type="PANTHER" id="PTHR11552">
    <property type="entry name" value="GLUCOSE-METHANOL-CHOLINE GMC OXIDOREDUCTASE"/>
    <property type="match status" value="1"/>
</dbReference>
<evidence type="ECO:0000256" key="4">
    <source>
        <dbReference type="PIRSR" id="PIRSR000137-2"/>
    </source>
</evidence>
<dbReference type="InterPro" id="IPR036188">
    <property type="entry name" value="FAD/NAD-bd_sf"/>
</dbReference>
<reference evidence="7" key="2">
    <citation type="submission" date="2015-01" db="EMBL/GenBank/DDBJ databases">
        <title>Evolutionary Origins and Diversification of the Mycorrhizal Mutualists.</title>
        <authorList>
            <consortium name="DOE Joint Genome Institute"/>
            <consortium name="Mycorrhizal Genomics Consortium"/>
            <person name="Kohler A."/>
            <person name="Kuo A."/>
            <person name="Nagy L.G."/>
            <person name="Floudas D."/>
            <person name="Copeland A."/>
            <person name="Barry K.W."/>
            <person name="Cichocki N."/>
            <person name="Veneault-Fourrey C."/>
            <person name="LaButti K."/>
            <person name="Lindquist E.A."/>
            <person name="Lipzen A."/>
            <person name="Lundell T."/>
            <person name="Morin E."/>
            <person name="Murat C."/>
            <person name="Riley R."/>
            <person name="Ohm R."/>
            <person name="Sun H."/>
            <person name="Tunlid A."/>
            <person name="Henrissat B."/>
            <person name="Grigoriev I.V."/>
            <person name="Hibbett D.S."/>
            <person name="Martin F."/>
        </authorList>
    </citation>
    <scope>NUCLEOTIDE SEQUENCE [LARGE SCALE GENOMIC DNA]</scope>
    <source>
        <strain evidence="7">441</strain>
    </source>
</reference>
<dbReference type="SUPFAM" id="SSF54373">
    <property type="entry name" value="FAD-linked reductases, C-terminal domain"/>
    <property type="match status" value="1"/>
</dbReference>
<dbReference type="AlphaFoldDB" id="A0A0C9YX94"/>
<reference evidence="6 7" key="1">
    <citation type="submission" date="2014-04" db="EMBL/GenBank/DDBJ databases">
        <authorList>
            <consortium name="DOE Joint Genome Institute"/>
            <person name="Kuo A."/>
            <person name="Kohler A."/>
            <person name="Costa M.D."/>
            <person name="Nagy L.G."/>
            <person name="Floudas D."/>
            <person name="Copeland A."/>
            <person name="Barry K.W."/>
            <person name="Cichocki N."/>
            <person name="Veneault-Fourrey C."/>
            <person name="LaButti K."/>
            <person name="Lindquist E.A."/>
            <person name="Lipzen A."/>
            <person name="Lundell T."/>
            <person name="Morin E."/>
            <person name="Murat C."/>
            <person name="Sun H."/>
            <person name="Tunlid A."/>
            <person name="Henrissat B."/>
            <person name="Grigoriev I.V."/>
            <person name="Hibbett D.S."/>
            <person name="Martin F."/>
            <person name="Nordberg H.P."/>
            <person name="Cantor M.N."/>
            <person name="Hua S.X."/>
        </authorList>
    </citation>
    <scope>NUCLEOTIDE SEQUENCE [LARGE SCALE GENOMIC DNA]</scope>
    <source>
        <strain evidence="6 7">441</strain>
    </source>
</reference>
<dbReference type="Pfam" id="PF00732">
    <property type="entry name" value="GMC_oxred_N"/>
    <property type="match status" value="1"/>
</dbReference>
<evidence type="ECO:0000256" key="3">
    <source>
        <dbReference type="PIRSR" id="PIRSR000137-1"/>
    </source>
</evidence>
<feature type="active site" description="Proton donor" evidence="3">
    <location>
        <position position="517"/>
    </location>
</feature>